<protein>
    <submittedName>
        <fullName evidence="1">Uncharacterized protein</fullName>
    </submittedName>
</protein>
<dbReference type="Proteomes" id="UP000611554">
    <property type="component" value="Unassembled WGS sequence"/>
</dbReference>
<comment type="caution">
    <text evidence="1">The sequence shown here is derived from an EMBL/GenBank/DDBJ whole genome shotgun (WGS) entry which is preliminary data.</text>
</comment>
<evidence type="ECO:0000313" key="2">
    <source>
        <dbReference type="Proteomes" id="UP000611554"/>
    </source>
</evidence>
<gene>
    <name evidence="1" type="ORF">GCM10010140_60400</name>
</gene>
<dbReference type="EMBL" id="BMQJ01000018">
    <property type="protein sequence ID" value="GGQ22101.1"/>
    <property type="molecule type" value="Genomic_DNA"/>
</dbReference>
<keyword evidence="2" id="KW-1185">Reference proteome</keyword>
<accession>A0ABQ2REL6</accession>
<proteinExistence type="predicted"/>
<organism evidence="1 2">
    <name type="scientific">Streptosporangium pseudovulgare</name>
    <dbReference type="NCBI Taxonomy" id="35765"/>
    <lineage>
        <taxon>Bacteria</taxon>
        <taxon>Bacillati</taxon>
        <taxon>Actinomycetota</taxon>
        <taxon>Actinomycetes</taxon>
        <taxon>Streptosporangiales</taxon>
        <taxon>Streptosporangiaceae</taxon>
        <taxon>Streptosporangium</taxon>
    </lineage>
</organism>
<name>A0ABQ2REL6_9ACTN</name>
<evidence type="ECO:0000313" key="1">
    <source>
        <dbReference type="EMBL" id="GGQ22101.1"/>
    </source>
</evidence>
<sequence length="104" mass="11228">MLHRAGFVSAVAVGGEPYYRLPSAMTDPAEQRRVVTRAFDILQAEGFYPTCDPALLDSSLPLARSHEMGPGDHLGDLARSVRCRSPLVAVRVERGHGHGDDIGC</sequence>
<reference evidence="2" key="1">
    <citation type="journal article" date="2019" name="Int. J. Syst. Evol. Microbiol.">
        <title>The Global Catalogue of Microorganisms (GCM) 10K type strain sequencing project: providing services to taxonomists for standard genome sequencing and annotation.</title>
        <authorList>
            <consortium name="The Broad Institute Genomics Platform"/>
            <consortium name="The Broad Institute Genome Sequencing Center for Infectious Disease"/>
            <person name="Wu L."/>
            <person name="Ma J."/>
        </authorList>
    </citation>
    <scope>NUCLEOTIDE SEQUENCE [LARGE SCALE GENOMIC DNA]</scope>
    <source>
        <strain evidence="2">JCM 3115</strain>
    </source>
</reference>